<evidence type="ECO:0000313" key="2">
    <source>
        <dbReference type="EMBL" id="RKN20293.1"/>
    </source>
</evidence>
<dbReference type="OrthoDB" id="9804920at2"/>
<evidence type="ECO:0000313" key="3">
    <source>
        <dbReference type="Proteomes" id="UP000268652"/>
    </source>
</evidence>
<dbReference type="EMBL" id="RBDY01000014">
    <property type="protein sequence ID" value="RKN20293.1"/>
    <property type="molecule type" value="Genomic_DNA"/>
</dbReference>
<dbReference type="Gene3D" id="3.20.20.140">
    <property type="entry name" value="Metal-dependent hydrolases"/>
    <property type="match status" value="1"/>
</dbReference>
<dbReference type="GO" id="GO:0006508">
    <property type="term" value="P:proteolysis"/>
    <property type="evidence" value="ECO:0007669"/>
    <property type="project" value="InterPro"/>
</dbReference>
<keyword evidence="3" id="KW-1185">Reference proteome</keyword>
<dbReference type="PANTHER" id="PTHR10443:SF12">
    <property type="entry name" value="DIPEPTIDASE"/>
    <property type="match status" value="1"/>
</dbReference>
<accession>A0A3A9VZW3</accession>
<sequence>MPNASPPPRLSPLLWEQHCCLPLERRADVGELARYRRPGGSFVSVNAGYVPHGADDVTGLLTSWRARIAADDRLRLAASVDDVDAAARAGEVAVAFDLEDSGPLEGRLDRVRHFYDLGVRTMLPSYNNRNAAGGGCLDEVDEGLTAYGRALIREMNAVGMVADGSHCGARTGLDMCEVSERPVIYSHSCMRAVWDHPRNITDEQARACAATGGVVGITGVGIFLGPNVADVDALVRHIDHAVDLVGPEHVGLSTDYPFDQGDFNALLKESPELFPDCYTRWGPIAFMPPEDLLTVERALLARGYPDDAVAAILGGNFRRVAARVWRQQH</sequence>
<reference evidence="3 4" key="1">
    <citation type="submission" date="2018-09" db="EMBL/GenBank/DDBJ databases">
        <title>Streptomyces sp. nov. DS1-2, an endophytic actinomycete isolated from roots of Dendrobium scabrilingue.</title>
        <authorList>
            <person name="Kuncharoen N."/>
            <person name="Kudo T."/>
            <person name="Ohkuma M."/>
            <person name="Yuki M."/>
            <person name="Tanasupawat S."/>
        </authorList>
    </citation>
    <scope>NUCLEOTIDE SEQUENCE [LARGE SCALE GENOMIC DNA]</scope>
    <source>
        <strain evidence="1 4">AZ1-7</strain>
        <strain evidence="2 3">DS1-2</strain>
    </source>
</reference>
<dbReference type="GO" id="GO:0070573">
    <property type="term" value="F:metallodipeptidase activity"/>
    <property type="evidence" value="ECO:0007669"/>
    <property type="project" value="InterPro"/>
</dbReference>
<organism evidence="1 4">
    <name type="scientific">Streptomyces radicis</name>
    <dbReference type="NCBI Taxonomy" id="1750517"/>
    <lineage>
        <taxon>Bacteria</taxon>
        <taxon>Bacillati</taxon>
        <taxon>Actinomycetota</taxon>
        <taxon>Actinomycetes</taxon>
        <taxon>Kitasatosporales</taxon>
        <taxon>Streptomycetaceae</taxon>
        <taxon>Streptomyces</taxon>
    </lineage>
</organism>
<dbReference type="Proteomes" id="UP000268652">
    <property type="component" value="Unassembled WGS sequence"/>
</dbReference>
<dbReference type="Proteomes" id="UP000275024">
    <property type="component" value="Unassembled WGS sequence"/>
</dbReference>
<dbReference type="PROSITE" id="PS51365">
    <property type="entry name" value="RENAL_DIPEPTIDASE_2"/>
    <property type="match status" value="1"/>
</dbReference>
<gene>
    <name evidence="2" type="ORF">D7318_19280</name>
    <name evidence="1" type="ORF">D7319_21880</name>
</gene>
<dbReference type="PANTHER" id="PTHR10443">
    <property type="entry name" value="MICROSOMAL DIPEPTIDASE"/>
    <property type="match status" value="1"/>
</dbReference>
<dbReference type="Pfam" id="PF01244">
    <property type="entry name" value="Peptidase_M19"/>
    <property type="match status" value="1"/>
</dbReference>
<dbReference type="SUPFAM" id="SSF51556">
    <property type="entry name" value="Metallo-dependent hydrolases"/>
    <property type="match status" value="1"/>
</dbReference>
<comment type="caution">
    <text evidence="1">The sequence shown here is derived from an EMBL/GenBank/DDBJ whole genome shotgun (WGS) entry which is preliminary data.</text>
</comment>
<protein>
    <submittedName>
        <fullName evidence="1">Membrane dipeptidase</fullName>
    </submittedName>
</protein>
<name>A0A3A9VZW3_9ACTN</name>
<dbReference type="AlphaFoldDB" id="A0A3A9VZW3"/>
<evidence type="ECO:0000313" key="1">
    <source>
        <dbReference type="EMBL" id="RKN06448.1"/>
    </source>
</evidence>
<dbReference type="EMBL" id="RBDX01000020">
    <property type="protein sequence ID" value="RKN06448.1"/>
    <property type="molecule type" value="Genomic_DNA"/>
</dbReference>
<proteinExistence type="predicted"/>
<dbReference type="InterPro" id="IPR032466">
    <property type="entry name" value="Metal_Hydrolase"/>
</dbReference>
<evidence type="ECO:0000313" key="4">
    <source>
        <dbReference type="Proteomes" id="UP000275024"/>
    </source>
</evidence>
<dbReference type="RefSeq" id="WP_120698353.1">
    <property type="nucleotide sequence ID" value="NZ_RBDX01000020.1"/>
</dbReference>
<dbReference type="InterPro" id="IPR008257">
    <property type="entry name" value="Pept_M19"/>
</dbReference>